<evidence type="ECO:0000256" key="2">
    <source>
        <dbReference type="ARBA" id="ARBA00022512"/>
    </source>
</evidence>
<dbReference type="InterPro" id="IPR000494">
    <property type="entry name" value="Rcpt_L-dom"/>
</dbReference>
<evidence type="ECO:0000313" key="9">
    <source>
        <dbReference type="EMBL" id="QQX75457.1"/>
    </source>
</evidence>
<evidence type="ECO:0000313" key="10">
    <source>
        <dbReference type="Proteomes" id="UP000629420"/>
    </source>
</evidence>
<evidence type="ECO:0000256" key="1">
    <source>
        <dbReference type="ARBA" id="ARBA00004191"/>
    </source>
</evidence>
<dbReference type="InterPro" id="IPR026444">
    <property type="entry name" value="Secre_tail"/>
</dbReference>
<dbReference type="InterPro" id="IPR051648">
    <property type="entry name" value="CWI-Assembly_Regulator"/>
</dbReference>
<dbReference type="Pfam" id="PF01030">
    <property type="entry name" value="Recep_L_domain"/>
    <property type="match status" value="1"/>
</dbReference>
<keyword evidence="10" id="KW-1185">Reference proteome</keyword>
<reference evidence="9 10" key="1">
    <citation type="submission" date="2021-01" db="EMBL/GenBank/DDBJ databases">
        <title>Aequorivita sp. strain KX20305, a bacterium isolated from the sediment collected at a cold seep field in South China Sea.</title>
        <authorList>
            <person name="Zhang H."/>
            <person name="Li C."/>
        </authorList>
    </citation>
    <scope>NUCLEOTIDE SEQUENCE [LARGE SCALE GENOMIC DNA]</scope>
    <source>
        <strain evidence="9 10">KX20305</strain>
    </source>
</reference>
<feature type="signal peptide" evidence="6">
    <location>
        <begin position="1"/>
        <end position="23"/>
    </location>
</feature>
<keyword evidence="5" id="KW-0325">Glycoprotein</keyword>
<evidence type="ECO:0000256" key="6">
    <source>
        <dbReference type="SAM" id="SignalP"/>
    </source>
</evidence>
<accession>A0ABX7DNY4</accession>
<dbReference type="Gene3D" id="3.80.20.20">
    <property type="entry name" value="Receptor L-domain"/>
    <property type="match status" value="2"/>
</dbReference>
<dbReference type="RefSeq" id="WP_202335276.1">
    <property type="nucleotide sequence ID" value="NZ_CP068439.1"/>
</dbReference>
<dbReference type="PANTHER" id="PTHR31018:SF3">
    <property type="entry name" value="RECEPTOR PROTEIN-TYROSINE KINASE"/>
    <property type="match status" value="1"/>
</dbReference>
<organism evidence="9 10">
    <name type="scientific">Aequorivita iocasae</name>
    <dbReference type="NCBI Taxonomy" id="2803865"/>
    <lineage>
        <taxon>Bacteria</taxon>
        <taxon>Pseudomonadati</taxon>
        <taxon>Bacteroidota</taxon>
        <taxon>Flavobacteriia</taxon>
        <taxon>Flavobacteriales</taxon>
        <taxon>Flavobacteriaceae</taxon>
        <taxon>Aequorivita</taxon>
    </lineage>
</organism>
<dbReference type="SUPFAM" id="SSF52058">
    <property type="entry name" value="L domain-like"/>
    <property type="match status" value="3"/>
</dbReference>
<protein>
    <submittedName>
        <fullName evidence="9">T9SS type A sorting domain-containing protein</fullName>
    </submittedName>
</protein>
<comment type="subcellular location">
    <subcellularLocation>
        <location evidence="1">Secreted</location>
        <location evidence="1">Cell wall</location>
    </subcellularLocation>
</comment>
<feature type="chain" id="PRO_5047034454" evidence="6">
    <location>
        <begin position="24"/>
        <end position="453"/>
    </location>
</feature>
<dbReference type="Pfam" id="PF18962">
    <property type="entry name" value="Por_Secre_tail"/>
    <property type="match status" value="1"/>
</dbReference>
<dbReference type="EMBL" id="CP068439">
    <property type="protein sequence ID" value="QQX75457.1"/>
    <property type="molecule type" value="Genomic_DNA"/>
</dbReference>
<dbReference type="InterPro" id="IPR036941">
    <property type="entry name" value="Rcpt_L-dom_sf"/>
</dbReference>
<feature type="domain" description="Secretion system C-terminal sorting" evidence="8">
    <location>
        <begin position="386"/>
        <end position="451"/>
    </location>
</feature>
<evidence type="ECO:0000256" key="5">
    <source>
        <dbReference type="ARBA" id="ARBA00023180"/>
    </source>
</evidence>
<dbReference type="Proteomes" id="UP000629420">
    <property type="component" value="Chromosome"/>
</dbReference>
<evidence type="ECO:0000256" key="4">
    <source>
        <dbReference type="ARBA" id="ARBA00022729"/>
    </source>
</evidence>
<dbReference type="PANTHER" id="PTHR31018">
    <property type="entry name" value="SPORULATION-SPECIFIC PROTEIN-RELATED"/>
    <property type="match status" value="1"/>
</dbReference>
<gene>
    <name evidence="9" type="ORF">JK629_08830</name>
</gene>
<evidence type="ECO:0000256" key="3">
    <source>
        <dbReference type="ARBA" id="ARBA00022525"/>
    </source>
</evidence>
<proteinExistence type="predicted"/>
<keyword evidence="3" id="KW-0964">Secreted</keyword>
<keyword evidence="2" id="KW-0134">Cell wall</keyword>
<name>A0ABX7DNY4_9FLAO</name>
<keyword evidence="4 6" id="KW-0732">Signal</keyword>
<evidence type="ECO:0000259" key="7">
    <source>
        <dbReference type="Pfam" id="PF01030"/>
    </source>
</evidence>
<sequence length="453" mass="49412">MNSKILFSGLLVFIFSASNFLFGQCPTGFVTFTSQSQIDNFIIDYPNCTEINGTLRIEEAVSGEITNLNGLSQIIRVENLRILNNAALTNLNGLNNLTAVTDGDTYGRLYIIGNQSLQNLSGLESLEEVSQDLRIIQNPILSSIEGLESLSSTTAHILIEENPSLTSLMGLTNLTSADGIHITDNDLLYNLNGLNNITELGDLRIIANQNLINLEGLNNLVTVGEEGIEIYSNPSLESFDGFESLVSSGDFYLSGNTAVTNLEGFSNLTTSLGSFGIVNAPLLTSLNGLENLTNVFLLYFEGNYLLNDISALSNIDINTPLYELVIHGSPELAICDYPNICEYLNDPANEAIIYDNAQGCNTREEILQDCGLLNNNENLAENNFSIYPNPTLNNFTISGIENGEVRITDSRGRVLKRITLGKDETSLNGLTEGVYFINITNEKGSVTKQVIKI</sequence>
<dbReference type="NCBIfam" id="TIGR04183">
    <property type="entry name" value="Por_Secre_tail"/>
    <property type="match status" value="1"/>
</dbReference>
<evidence type="ECO:0000259" key="8">
    <source>
        <dbReference type="Pfam" id="PF18962"/>
    </source>
</evidence>
<feature type="domain" description="Receptor L-domain" evidence="7">
    <location>
        <begin position="47"/>
        <end position="143"/>
    </location>
</feature>